<organism evidence="1 2">
    <name type="scientific">Pseudoxanthomonas winnipegensis</name>
    <dbReference type="NCBI Taxonomy" id="2480810"/>
    <lineage>
        <taxon>Bacteria</taxon>
        <taxon>Pseudomonadati</taxon>
        <taxon>Pseudomonadota</taxon>
        <taxon>Gammaproteobacteria</taxon>
        <taxon>Lysobacterales</taxon>
        <taxon>Lysobacteraceae</taxon>
        <taxon>Pseudoxanthomonas</taxon>
    </lineage>
</organism>
<reference evidence="1 2" key="1">
    <citation type="submission" date="2019-02" db="EMBL/GenBank/DDBJ databases">
        <title>WGS of Pseudoxanthomonas species novum from clinical isolates.</title>
        <authorList>
            <person name="Bernier A.-M."/>
            <person name="Bernard K."/>
            <person name="Vachon A."/>
        </authorList>
    </citation>
    <scope>NUCLEOTIDE SEQUENCE [LARGE SCALE GENOMIC DNA]</scope>
    <source>
        <strain evidence="1 2">NML140781</strain>
    </source>
</reference>
<sequence length="77" mass="8352">MKYNDGAKIELGDLVRLGSDLTGVVVGIIPERKFSSNYDPDEWGYLLGGVLVEALDAGLIHQVDTSIDFDLISRAAE</sequence>
<proteinExistence type="predicted"/>
<gene>
    <name evidence="1" type="ORF">EA656_13235</name>
</gene>
<protein>
    <submittedName>
        <fullName evidence="1">Uncharacterized protein</fullName>
    </submittedName>
</protein>
<dbReference type="AlphaFoldDB" id="A0A4Q8LUE3"/>
<dbReference type="EMBL" id="SHMF01000003">
    <property type="protein sequence ID" value="TAA34663.1"/>
    <property type="molecule type" value="Genomic_DNA"/>
</dbReference>
<dbReference type="Proteomes" id="UP000292087">
    <property type="component" value="Unassembled WGS sequence"/>
</dbReference>
<dbReference type="RefSeq" id="WP_130524049.1">
    <property type="nucleotide sequence ID" value="NZ_SHLZ01000002.1"/>
</dbReference>
<accession>A0A4Q8LUE3</accession>
<evidence type="ECO:0000313" key="1">
    <source>
        <dbReference type="EMBL" id="TAA34663.1"/>
    </source>
</evidence>
<evidence type="ECO:0000313" key="2">
    <source>
        <dbReference type="Proteomes" id="UP000292087"/>
    </source>
</evidence>
<comment type="caution">
    <text evidence="1">The sequence shown here is derived from an EMBL/GenBank/DDBJ whole genome shotgun (WGS) entry which is preliminary data.</text>
</comment>
<name>A0A4Q8LUE3_9GAMM</name>